<organism evidence="2 3">
    <name type="scientific">Pseudoalteromonas luteoviolacea NCIMB 1942</name>
    <dbReference type="NCBI Taxonomy" id="1365253"/>
    <lineage>
        <taxon>Bacteria</taxon>
        <taxon>Pseudomonadati</taxon>
        <taxon>Pseudomonadota</taxon>
        <taxon>Gammaproteobacteria</taxon>
        <taxon>Alteromonadales</taxon>
        <taxon>Pseudoalteromonadaceae</taxon>
        <taxon>Pseudoalteromonas</taxon>
    </lineage>
</organism>
<dbReference type="PATRIC" id="fig|1365253.3.peg.5145"/>
<dbReference type="EMBL" id="AUXT01000220">
    <property type="protein sequence ID" value="KZN40878.1"/>
    <property type="molecule type" value="Genomic_DNA"/>
</dbReference>
<protein>
    <submittedName>
        <fullName evidence="2">Uncharacterized protein</fullName>
    </submittedName>
</protein>
<evidence type="ECO:0000313" key="3">
    <source>
        <dbReference type="Proteomes" id="UP000076587"/>
    </source>
</evidence>
<evidence type="ECO:0000256" key="1">
    <source>
        <dbReference type="SAM" id="SignalP"/>
    </source>
</evidence>
<accession>A0A166XSX7</accession>
<proteinExistence type="predicted"/>
<feature type="chain" id="PRO_5007882523" evidence="1">
    <location>
        <begin position="22"/>
        <end position="108"/>
    </location>
</feature>
<gene>
    <name evidence="2" type="ORF">N482_20925</name>
</gene>
<comment type="caution">
    <text evidence="2">The sequence shown here is derived from an EMBL/GenBank/DDBJ whole genome shotgun (WGS) entry which is preliminary data.</text>
</comment>
<keyword evidence="1" id="KW-0732">Signal</keyword>
<dbReference type="OrthoDB" id="6285426at2"/>
<evidence type="ECO:0000313" key="2">
    <source>
        <dbReference type="EMBL" id="KZN40878.1"/>
    </source>
</evidence>
<dbReference type="RefSeq" id="WP_063379361.1">
    <property type="nucleotide sequence ID" value="NZ_AUXT01000220.1"/>
</dbReference>
<name>A0A166XSX7_9GAMM</name>
<sequence>MKRIYFNLFLVIQLSVFMVCCQTTTIHSTRINDNKPLQAGQGVVALELMNNTDHLANLHKNWDEVIFIGIDNKEERKQAAIQKAKEKAKKHGKKFDPERLIGNMTIIA</sequence>
<reference evidence="2 3" key="1">
    <citation type="submission" date="2013-07" db="EMBL/GenBank/DDBJ databases">
        <title>Comparative Genomic and Metabolomic Analysis of Twelve Strains of Pseudoalteromonas luteoviolacea.</title>
        <authorList>
            <person name="Vynne N.G."/>
            <person name="Mansson M."/>
            <person name="Gram L."/>
        </authorList>
    </citation>
    <scope>NUCLEOTIDE SEQUENCE [LARGE SCALE GENOMIC DNA]</scope>
    <source>
        <strain evidence="2 3">NCIMB 1942</strain>
    </source>
</reference>
<dbReference type="Proteomes" id="UP000076587">
    <property type="component" value="Unassembled WGS sequence"/>
</dbReference>
<feature type="signal peptide" evidence="1">
    <location>
        <begin position="1"/>
        <end position="21"/>
    </location>
</feature>
<dbReference type="AlphaFoldDB" id="A0A166XSX7"/>